<accession>A0AA39YBB1</accession>
<name>A0AA39YBB1_9PEZI</name>
<protein>
    <submittedName>
        <fullName evidence="5">RPAP1-like protein</fullName>
    </submittedName>
</protein>
<comment type="caution">
    <text evidence="5">The sequence shown here is derived from an EMBL/GenBank/DDBJ whole genome shotgun (WGS) entry which is preliminary data.</text>
</comment>
<feature type="domain" description="RPAP1 C-terminal" evidence="3">
    <location>
        <begin position="292"/>
        <end position="358"/>
    </location>
</feature>
<sequence>MEPTLQIFDIQERAAGEVKPPSFPTPPSSTANGFPAHKKRTSAFKQRRQAGAQDASTKSEQPTAGTSHQHSMRYTDSPMMSEKRTVDEENQARLASMSPEEIMEAQKELFSSLDPKLVQMLLRRSNLDERSNEPDIFASSPAEGAPQTEPPEIKVEDTSKGEKGDDAAVTPAKPETKKPKKTVTFDEDAAPAVPPEDLFPISEPPPKTKSTDPDHAHAHSHNATHFPTAPPLPDLDPADPNFLENLHKKYFPSLPADPSRLAWMAPVPTEGSLADQESPYYPDQNSLPVSALRFDFRGILLPPHKSRQIPVDKGLHHHGEAPEAAGYTIPELARLARSAVPGQRCIAYQTLGRMLYRLGQGEWGTGAGGRGGDEDDLAFGLWRCFQEGRVLETLGEEAAQPEGKGHRSAKAFATEALWLLEKGGWKEKWRGM</sequence>
<dbReference type="InterPro" id="IPR039913">
    <property type="entry name" value="RPAP1/Rba50"/>
</dbReference>
<organism evidence="5 6">
    <name type="scientific">Cercophora newfieldiana</name>
    <dbReference type="NCBI Taxonomy" id="92897"/>
    <lineage>
        <taxon>Eukaryota</taxon>
        <taxon>Fungi</taxon>
        <taxon>Dikarya</taxon>
        <taxon>Ascomycota</taxon>
        <taxon>Pezizomycotina</taxon>
        <taxon>Sordariomycetes</taxon>
        <taxon>Sordariomycetidae</taxon>
        <taxon>Sordariales</taxon>
        <taxon>Lasiosphaeriaceae</taxon>
        <taxon>Cercophora</taxon>
    </lineage>
</organism>
<feature type="compositionally biased region" description="Basic and acidic residues" evidence="2">
    <location>
        <begin position="81"/>
        <end position="91"/>
    </location>
</feature>
<dbReference type="Proteomes" id="UP001174936">
    <property type="component" value="Unassembled WGS sequence"/>
</dbReference>
<keyword evidence="6" id="KW-1185">Reference proteome</keyword>
<feature type="region of interest" description="Disordered" evidence="2">
    <location>
        <begin position="124"/>
        <end position="236"/>
    </location>
</feature>
<dbReference type="EMBL" id="JAULSV010000003">
    <property type="protein sequence ID" value="KAK0649468.1"/>
    <property type="molecule type" value="Genomic_DNA"/>
</dbReference>
<comment type="similarity">
    <text evidence="1">Belongs to the RPAP1 family.</text>
</comment>
<evidence type="ECO:0000256" key="2">
    <source>
        <dbReference type="SAM" id="MobiDB-lite"/>
    </source>
</evidence>
<evidence type="ECO:0000259" key="4">
    <source>
        <dbReference type="Pfam" id="PF08621"/>
    </source>
</evidence>
<evidence type="ECO:0000256" key="1">
    <source>
        <dbReference type="ARBA" id="ARBA00009953"/>
    </source>
</evidence>
<feature type="region of interest" description="Disordered" evidence="2">
    <location>
        <begin position="1"/>
        <end position="92"/>
    </location>
</feature>
<dbReference type="GO" id="GO:0006366">
    <property type="term" value="P:transcription by RNA polymerase II"/>
    <property type="evidence" value="ECO:0007669"/>
    <property type="project" value="InterPro"/>
</dbReference>
<dbReference type="InterPro" id="IPR013929">
    <property type="entry name" value="RPAP1_C"/>
</dbReference>
<feature type="compositionally biased region" description="Polar residues" evidence="2">
    <location>
        <begin position="54"/>
        <end position="74"/>
    </location>
</feature>
<evidence type="ECO:0000259" key="3">
    <source>
        <dbReference type="Pfam" id="PF08620"/>
    </source>
</evidence>
<dbReference type="PANTHER" id="PTHR21483">
    <property type="entry name" value="RNA POLYMERASE II-ASSOCIATED PROTEIN 1"/>
    <property type="match status" value="1"/>
</dbReference>
<dbReference type="Pfam" id="PF08621">
    <property type="entry name" value="RPAP1_N"/>
    <property type="match status" value="1"/>
</dbReference>
<gene>
    <name evidence="5" type="ORF">B0T16DRAFT_410142</name>
</gene>
<evidence type="ECO:0000313" key="5">
    <source>
        <dbReference type="EMBL" id="KAK0649468.1"/>
    </source>
</evidence>
<dbReference type="PANTHER" id="PTHR21483:SF18">
    <property type="entry name" value="RNA POLYMERASE II-ASSOCIATED PROTEIN 1"/>
    <property type="match status" value="1"/>
</dbReference>
<feature type="compositionally biased region" description="Basic and acidic residues" evidence="2">
    <location>
        <begin position="151"/>
        <end position="166"/>
    </location>
</feature>
<dbReference type="InterPro" id="IPR013930">
    <property type="entry name" value="RPAP1_N"/>
</dbReference>
<feature type="domain" description="RPAP1 N-terminal" evidence="4">
    <location>
        <begin position="85"/>
        <end position="129"/>
    </location>
</feature>
<dbReference type="AlphaFoldDB" id="A0AA39YBB1"/>
<reference evidence="5" key="1">
    <citation type="submission" date="2023-06" db="EMBL/GenBank/DDBJ databases">
        <title>Genome-scale phylogeny and comparative genomics of the fungal order Sordariales.</title>
        <authorList>
            <consortium name="Lawrence Berkeley National Laboratory"/>
            <person name="Hensen N."/>
            <person name="Bonometti L."/>
            <person name="Westerberg I."/>
            <person name="Brannstrom I.O."/>
            <person name="Guillou S."/>
            <person name="Cros-Aarteil S."/>
            <person name="Calhoun S."/>
            <person name="Haridas S."/>
            <person name="Kuo A."/>
            <person name="Mondo S."/>
            <person name="Pangilinan J."/>
            <person name="Riley R."/>
            <person name="Labutti K."/>
            <person name="Andreopoulos B."/>
            <person name="Lipzen A."/>
            <person name="Chen C."/>
            <person name="Yanf M."/>
            <person name="Daum C."/>
            <person name="Ng V."/>
            <person name="Clum A."/>
            <person name="Steindorff A."/>
            <person name="Ohm R."/>
            <person name="Martin F."/>
            <person name="Silar P."/>
            <person name="Natvig D."/>
            <person name="Lalanne C."/>
            <person name="Gautier V."/>
            <person name="Ament-Velasquez S.L."/>
            <person name="Kruys A."/>
            <person name="Hutchinson M.I."/>
            <person name="Powell A.J."/>
            <person name="Barry K."/>
            <person name="Miller A.N."/>
            <person name="Grigoriev I.V."/>
            <person name="Debuchy R."/>
            <person name="Gladieux P."/>
            <person name="Thoren M.H."/>
            <person name="Johannesson H."/>
        </authorList>
    </citation>
    <scope>NUCLEOTIDE SEQUENCE</scope>
    <source>
        <strain evidence="5">SMH2532-1</strain>
    </source>
</reference>
<dbReference type="Pfam" id="PF08620">
    <property type="entry name" value="RPAP1_C"/>
    <property type="match status" value="1"/>
</dbReference>
<feature type="compositionally biased region" description="Basic residues" evidence="2">
    <location>
        <begin position="36"/>
        <end position="48"/>
    </location>
</feature>
<evidence type="ECO:0000313" key="6">
    <source>
        <dbReference type="Proteomes" id="UP001174936"/>
    </source>
</evidence>
<proteinExistence type="inferred from homology"/>